<feature type="region of interest" description="Disordered" evidence="1">
    <location>
        <begin position="452"/>
        <end position="471"/>
    </location>
</feature>
<feature type="compositionally biased region" description="Acidic residues" evidence="1">
    <location>
        <begin position="455"/>
        <end position="471"/>
    </location>
</feature>
<feature type="compositionally biased region" description="Basic residues" evidence="1">
    <location>
        <begin position="49"/>
        <end position="65"/>
    </location>
</feature>
<evidence type="ECO:0000256" key="1">
    <source>
        <dbReference type="SAM" id="MobiDB-lite"/>
    </source>
</evidence>
<dbReference type="InterPro" id="IPR018606">
    <property type="entry name" value="Arb1"/>
</dbReference>
<feature type="compositionally biased region" description="Polar residues" evidence="1">
    <location>
        <begin position="1"/>
        <end position="15"/>
    </location>
</feature>
<organism evidence="2 3">
    <name type="scientific">Aspergillus taichungensis</name>
    <dbReference type="NCBI Taxonomy" id="482145"/>
    <lineage>
        <taxon>Eukaryota</taxon>
        <taxon>Fungi</taxon>
        <taxon>Dikarya</taxon>
        <taxon>Ascomycota</taxon>
        <taxon>Pezizomycotina</taxon>
        <taxon>Eurotiomycetes</taxon>
        <taxon>Eurotiomycetidae</taxon>
        <taxon>Eurotiales</taxon>
        <taxon>Aspergillaceae</taxon>
        <taxon>Aspergillus</taxon>
        <taxon>Aspergillus subgen. Circumdati</taxon>
    </lineage>
</organism>
<evidence type="ECO:0000313" key="3">
    <source>
        <dbReference type="Proteomes" id="UP000235023"/>
    </source>
</evidence>
<dbReference type="EMBL" id="KZ559564">
    <property type="protein sequence ID" value="PLN79192.1"/>
    <property type="molecule type" value="Genomic_DNA"/>
</dbReference>
<evidence type="ECO:0000313" key="2">
    <source>
        <dbReference type="EMBL" id="PLN79192.1"/>
    </source>
</evidence>
<dbReference type="Proteomes" id="UP000235023">
    <property type="component" value="Unassembled WGS sequence"/>
</dbReference>
<sequence>MSCAVVSTQSVQNDQLDAETSLPADTRPLTVTGENGDKLAEVEWVEPQKKKKKKTKKKPKSKRGLNKPTGFEEYYVDAPITPEEFEKERKLYDVSRPIVHRMEDAILRYQQSRRLLNERHAVFMKYLAYGGVNTSQKMFQGIEDRDMKEMDTEDILAARSQATIDRKNSHLKIDFDAVVKGFLTSVFPFFFNPESEAEVKLATDTIRNFLSYLLYHDACPEYKQNIDSARGSCDIAAKEIWKNAQFTAQGPGHLNIAASTLFGGFFYDNYVEDNQWENKKGESVFMTIEVASKVVKCALAGAASYMQVKCYDELANAESLEAVCVEDIHGFEVTRIHPPSARVREFYKEHAPDLYPVGKVYGKAYRDPGKPKYDLGPKESLEWEQYIASMEEFEFFVEEHLLEHCYPGMKVMTNVWELNCGFHFFDEVFSSYCSIYTVLANDLMLGWKKPRDLTGDDADDSSEEGVGDEVS</sequence>
<keyword evidence="3" id="KW-1185">Reference proteome</keyword>
<feature type="region of interest" description="Disordered" evidence="1">
    <location>
        <begin position="1"/>
        <end position="68"/>
    </location>
</feature>
<reference evidence="3" key="1">
    <citation type="submission" date="2017-12" db="EMBL/GenBank/DDBJ databases">
        <authorList>
            <consortium name="DOE Joint Genome Institute"/>
            <person name="Mondo S.J."/>
            <person name="Kjaerbolling I."/>
            <person name="Vesth T.C."/>
            <person name="Frisvad J.C."/>
            <person name="Nybo J.L."/>
            <person name="Theobald S."/>
            <person name="Kuo A."/>
            <person name="Bowyer P."/>
            <person name="Matsuda Y."/>
            <person name="Lyhne E.K."/>
            <person name="Kogle M.E."/>
            <person name="Clum A."/>
            <person name="Lipzen A."/>
            <person name="Salamov A."/>
            <person name="Ngan C.Y."/>
            <person name="Daum C."/>
            <person name="Chiniquy J."/>
            <person name="Barry K."/>
            <person name="LaButti K."/>
            <person name="Haridas S."/>
            <person name="Simmons B.A."/>
            <person name="Magnuson J.K."/>
            <person name="Mortensen U.H."/>
            <person name="Larsen T.O."/>
            <person name="Grigoriev I.V."/>
            <person name="Baker S.E."/>
            <person name="Andersen M.R."/>
            <person name="Nordberg H.P."/>
            <person name="Cantor M.N."/>
            <person name="Hua S.X."/>
        </authorList>
    </citation>
    <scope>NUCLEOTIDE SEQUENCE [LARGE SCALE GENOMIC DNA]</scope>
    <source>
        <strain evidence="3">IBT 19404</strain>
    </source>
</reference>
<name>A0A2J5HQ13_9EURO</name>
<dbReference type="GO" id="GO:0031047">
    <property type="term" value="P:regulatory ncRNA-mediated gene silencing"/>
    <property type="evidence" value="ECO:0007669"/>
    <property type="project" value="InterPro"/>
</dbReference>
<dbReference type="AlphaFoldDB" id="A0A2J5HQ13"/>
<protein>
    <submittedName>
        <fullName evidence="2">Argonaute complex, subunit Arb1</fullName>
    </submittedName>
</protein>
<dbReference type="OrthoDB" id="435402at2759"/>
<dbReference type="GO" id="GO:0033167">
    <property type="term" value="C:ARC complex"/>
    <property type="evidence" value="ECO:0007669"/>
    <property type="project" value="InterPro"/>
</dbReference>
<accession>A0A2J5HQ13</accession>
<gene>
    <name evidence="2" type="ORF">BDW42DRAFT_131296</name>
</gene>
<dbReference type="Pfam" id="PF09692">
    <property type="entry name" value="Arb1"/>
    <property type="match status" value="1"/>
</dbReference>
<proteinExistence type="predicted"/>